<comment type="caution">
    <text evidence="1">The sequence shown here is derived from an EMBL/GenBank/DDBJ whole genome shotgun (WGS) entry which is preliminary data.</text>
</comment>
<sequence>MANMFYQNKKQETTEIAQLAFVLLLIVSDLAGTVRVQEPPLGAGGLPDTLVVTLTTPLATTTITVPQVNINNNLVQLSKKDMFRRLSYYDCPQSLELKTASKRPNMFYQNKKQETMEIGTYDLPSFYYFALYNFGSEDTRSRLKMASKRRNIFYEKKKQETAEIGSFSRSGKSGSGSRKGFHYVVTPRGTFLWARESESVSKWRAGQRMPL</sequence>
<evidence type="ECO:0000313" key="1">
    <source>
        <dbReference type="EMBL" id="KAL1132490.1"/>
    </source>
</evidence>
<dbReference type="AlphaFoldDB" id="A0ABD0YMU3"/>
<protein>
    <submittedName>
        <fullName evidence="1">Uncharacterized protein</fullName>
    </submittedName>
</protein>
<accession>A0ABD0YMU3</accession>
<proteinExistence type="predicted"/>
<keyword evidence="2" id="KW-1185">Reference proteome</keyword>
<organism evidence="1 2">
    <name type="scientific">Ranatra chinensis</name>
    <dbReference type="NCBI Taxonomy" id="642074"/>
    <lineage>
        <taxon>Eukaryota</taxon>
        <taxon>Metazoa</taxon>
        <taxon>Ecdysozoa</taxon>
        <taxon>Arthropoda</taxon>
        <taxon>Hexapoda</taxon>
        <taxon>Insecta</taxon>
        <taxon>Pterygota</taxon>
        <taxon>Neoptera</taxon>
        <taxon>Paraneoptera</taxon>
        <taxon>Hemiptera</taxon>
        <taxon>Heteroptera</taxon>
        <taxon>Panheteroptera</taxon>
        <taxon>Nepomorpha</taxon>
        <taxon>Nepidae</taxon>
        <taxon>Ranatrinae</taxon>
        <taxon>Ranatra</taxon>
    </lineage>
</organism>
<dbReference type="Proteomes" id="UP001558652">
    <property type="component" value="Unassembled WGS sequence"/>
</dbReference>
<dbReference type="EMBL" id="JBFDAA010000005">
    <property type="protein sequence ID" value="KAL1132490.1"/>
    <property type="molecule type" value="Genomic_DNA"/>
</dbReference>
<gene>
    <name evidence="1" type="ORF">AAG570_010445</name>
</gene>
<reference evidence="1 2" key="1">
    <citation type="submission" date="2024-07" db="EMBL/GenBank/DDBJ databases">
        <title>Chromosome-level genome assembly of the water stick insect Ranatra chinensis (Heteroptera: Nepidae).</title>
        <authorList>
            <person name="Liu X."/>
        </authorList>
    </citation>
    <scope>NUCLEOTIDE SEQUENCE [LARGE SCALE GENOMIC DNA]</scope>
    <source>
        <strain evidence="1">Cailab_2021Rc</strain>
        <tissue evidence="1">Muscle</tissue>
    </source>
</reference>
<name>A0ABD0YMU3_9HEMI</name>
<evidence type="ECO:0000313" key="2">
    <source>
        <dbReference type="Proteomes" id="UP001558652"/>
    </source>
</evidence>